<comment type="caution">
    <text evidence="4">The sequence shown here is derived from an EMBL/GenBank/DDBJ whole genome shotgun (WGS) entry which is preliminary data.</text>
</comment>
<dbReference type="InterPro" id="IPR050922">
    <property type="entry name" value="LytR/CpsA/Psr_CW_biosynth"/>
</dbReference>
<evidence type="ECO:0000313" key="5">
    <source>
        <dbReference type="Proteomes" id="UP000652013"/>
    </source>
</evidence>
<evidence type="ECO:0000256" key="1">
    <source>
        <dbReference type="ARBA" id="ARBA00006068"/>
    </source>
</evidence>
<dbReference type="RefSeq" id="WP_203936594.1">
    <property type="nucleotide sequence ID" value="NZ_BAAAGJ010000005.1"/>
</dbReference>
<sequence length="372" mass="40232">MAGSSKSKAPRWATVTLIAGALLMVVSGGGLVTSQALAARYAGAVQNEDLFGDAAGGTEDTGSDIEGPLNFLLVGIDPRDPATPPLADSIMVVHVPKDMESAYVFSIPRDTYVEIPAFEKAGIGTQHGKINGAMAMGSRVPGKQLPSTVQGFELLSKTVSKLTGIERFDAGAIVNFDGFKKVVDALGGVDMYIDERTKSEHLAPDGSKRPYRPRYRGDEHPYVGPQKVYEVGQAHLEGWEALDFVRQRYGLKGTDYARQRHQQQFLKALADQALSADVVTNPVKLDKVLTAAGKSLTFSGRGRTVLDFAFALKSIRPEQITTIKLSGGSYMVNGRYQGEQLKEGTDELFASIRSDSIDEFLLNNPSFINRAK</sequence>
<evidence type="ECO:0000313" key="4">
    <source>
        <dbReference type="EMBL" id="GIJ01269.1"/>
    </source>
</evidence>
<feature type="domain" description="Cell envelope-related transcriptional attenuator" evidence="3">
    <location>
        <begin position="87"/>
        <end position="273"/>
    </location>
</feature>
<accession>A0A8J3Y4I8</accession>
<reference evidence="4" key="1">
    <citation type="submission" date="2021-01" db="EMBL/GenBank/DDBJ databases">
        <title>Whole genome shotgun sequence of Spirilliplanes yamanashiensis NBRC 15828.</title>
        <authorList>
            <person name="Komaki H."/>
            <person name="Tamura T."/>
        </authorList>
    </citation>
    <scope>NUCLEOTIDE SEQUENCE</scope>
    <source>
        <strain evidence="4">NBRC 15828</strain>
    </source>
</reference>
<dbReference type="InterPro" id="IPR004474">
    <property type="entry name" value="LytR_CpsA_psr"/>
</dbReference>
<dbReference type="AlphaFoldDB" id="A0A8J3Y4I8"/>
<proteinExistence type="inferred from homology"/>
<protein>
    <submittedName>
        <fullName evidence="4">Cell envelope-related transcriptional attenuator</fullName>
    </submittedName>
</protein>
<dbReference type="Pfam" id="PF03816">
    <property type="entry name" value="LytR_cpsA_psr"/>
    <property type="match status" value="1"/>
</dbReference>
<comment type="similarity">
    <text evidence="1">Belongs to the LytR/CpsA/Psr (LCP) family.</text>
</comment>
<dbReference type="PANTHER" id="PTHR33392:SF6">
    <property type="entry name" value="POLYISOPRENYL-TEICHOIC ACID--PEPTIDOGLYCAN TEICHOIC ACID TRANSFERASE TAGU"/>
    <property type="match status" value="1"/>
</dbReference>
<dbReference type="EMBL" id="BOOY01000003">
    <property type="protein sequence ID" value="GIJ01269.1"/>
    <property type="molecule type" value="Genomic_DNA"/>
</dbReference>
<keyword evidence="5" id="KW-1185">Reference proteome</keyword>
<dbReference type="Proteomes" id="UP000652013">
    <property type="component" value="Unassembled WGS sequence"/>
</dbReference>
<feature type="region of interest" description="Disordered" evidence="2">
    <location>
        <begin position="200"/>
        <end position="219"/>
    </location>
</feature>
<organism evidence="4 5">
    <name type="scientific">Spirilliplanes yamanashiensis</name>
    <dbReference type="NCBI Taxonomy" id="42233"/>
    <lineage>
        <taxon>Bacteria</taxon>
        <taxon>Bacillati</taxon>
        <taxon>Actinomycetota</taxon>
        <taxon>Actinomycetes</taxon>
        <taxon>Micromonosporales</taxon>
        <taxon>Micromonosporaceae</taxon>
        <taxon>Spirilliplanes</taxon>
    </lineage>
</organism>
<dbReference type="PANTHER" id="PTHR33392">
    <property type="entry name" value="POLYISOPRENYL-TEICHOIC ACID--PEPTIDOGLYCAN TEICHOIC ACID TRANSFERASE TAGU"/>
    <property type="match status" value="1"/>
</dbReference>
<evidence type="ECO:0000259" key="3">
    <source>
        <dbReference type="Pfam" id="PF03816"/>
    </source>
</evidence>
<dbReference type="Gene3D" id="3.40.630.190">
    <property type="entry name" value="LCP protein"/>
    <property type="match status" value="1"/>
</dbReference>
<name>A0A8J3Y4I8_9ACTN</name>
<gene>
    <name evidence="4" type="ORF">Sya03_06210</name>
</gene>
<evidence type="ECO:0000256" key="2">
    <source>
        <dbReference type="SAM" id="MobiDB-lite"/>
    </source>
</evidence>